<sequence length="464" mass="54090">MTIRVLFIFKKDMPLKSQVSAEDAVNVLIRHISYFASEKLPEWSSDIWQVLAKEKEFQDKWNANCVRTNVRNDRRGILTKARQECGLFISNQNTNVDNGDDCDDDENSLSDEDDDKRDPDYFNHVYSDMKDKMETFELIFSRQLWDSINKHTPLIENKQTGAGFQPKAWTHTIAFELWKQYRLQCAFIFKKGSIHEHGHYYATMTGHCKSKLCKNFLFGYVENDPGDEGDVIIKINCCDTRFTKHENYRRPLRGQKRDEMKKEVKEKVLKELYTMLLKNFLSQTLLSIDQSPIYLHSMRVVSTKPFYVVYATPSQIHCYREYRRLHRNWSSVCIDATGGAAKKFDYNNNRTSAIFLYEIVINFSGTSVSVFQVLSEVHNADYITIWLKKWLREVKLPPHEVVSDGSRALLNAVSLAFNNRSLSDYNELCFNNIKGITTIQPNTYIRLDLLILFMQLVYGNAGNL</sequence>
<keyword evidence="3" id="KW-1185">Reference proteome</keyword>
<evidence type="ECO:0000313" key="2">
    <source>
        <dbReference type="EMBL" id="CAG5093419.1"/>
    </source>
</evidence>
<evidence type="ECO:0000256" key="1">
    <source>
        <dbReference type="SAM" id="MobiDB-lite"/>
    </source>
</evidence>
<reference evidence="2" key="1">
    <citation type="submission" date="2021-04" db="EMBL/GenBank/DDBJ databases">
        <authorList>
            <person name="Chebbi M.A.C M."/>
        </authorList>
    </citation>
    <scope>NUCLEOTIDE SEQUENCE</scope>
</reference>
<evidence type="ECO:0000313" key="3">
    <source>
        <dbReference type="Proteomes" id="UP000786811"/>
    </source>
</evidence>
<dbReference type="OrthoDB" id="7675130at2759"/>
<feature type="compositionally biased region" description="Acidic residues" evidence="1">
    <location>
        <begin position="98"/>
        <end position="115"/>
    </location>
</feature>
<dbReference type="Proteomes" id="UP000786811">
    <property type="component" value="Unassembled WGS sequence"/>
</dbReference>
<proteinExistence type="predicted"/>
<name>A0A8J2HC72_COTCN</name>
<gene>
    <name evidence="2" type="ORF">HICCMSTLAB_LOCUS6809</name>
</gene>
<dbReference type="EMBL" id="CAJNRD030001120">
    <property type="protein sequence ID" value="CAG5093419.1"/>
    <property type="molecule type" value="Genomic_DNA"/>
</dbReference>
<protein>
    <submittedName>
        <fullName evidence="2">Similar to NOF: 120.7 kDa protein in NOF-FB transposable element (Drosophila melanogaster)</fullName>
    </submittedName>
</protein>
<accession>A0A8J2HC72</accession>
<dbReference type="AlphaFoldDB" id="A0A8J2HC72"/>
<feature type="region of interest" description="Disordered" evidence="1">
    <location>
        <begin position="97"/>
        <end position="116"/>
    </location>
</feature>
<organism evidence="2 3">
    <name type="scientific">Cotesia congregata</name>
    <name type="common">Parasitoid wasp</name>
    <name type="synonym">Apanteles congregatus</name>
    <dbReference type="NCBI Taxonomy" id="51543"/>
    <lineage>
        <taxon>Eukaryota</taxon>
        <taxon>Metazoa</taxon>
        <taxon>Ecdysozoa</taxon>
        <taxon>Arthropoda</taxon>
        <taxon>Hexapoda</taxon>
        <taxon>Insecta</taxon>
        <taxon>Pterygota</taxon>
        <taxon>Neoptera</taxon>
        <taxon>Endopterygota</taxon>
        <taxon>Hymenoptera</taxon>
        <taxon>Apocrita</taxon>
        <taxon>Ichneumonoidea</taxon>
        <taxon>Braconidae</taxon>
        <taxon>Microgastrinae</taxon>
        <taxon>Cotesia</taxon>
    </lineage>
</organism>
<comment type="caution">
    <text evidence="2">The sequence shown here is derived from an EMBL/GenBank/DDBJ whole genome shotgun (WGS) entry which is preliminary data.</text>
</comment>